<evidence type="ECO:0000259" key="3">
    <source>
        <dbReference type="Pfam" id="PF13458"/>
    </source>
</evidence>
<keyword evidence="5" id="KW-1185">Reference proteome</keyword>
<evidence type="ECO:0000313" key="4">
    <source>
        <dbReference type="EMBL" id="ABD06448.1"/>
    </source>
</evidence>
<keyword evidence="4" id="KW-0675">Receptor</keyword>
<dbReference type="eggNOG" id="COG0683">
    <property type="taxonomic scope" value="Bacteria"/>
</dbReference>
<dbReference type="PANTHER" id="PTHR47235:SF1">
    <property type="entry name" value="BLR6548 PROTEIN"/>
    <property type="match status" value="1"/>
</dbReference>
<dbReference type="InterPro" id="IPR028082">
    <property type="entry name" value="Peripla_BP_I"/>
</dbReference>
<name>Q2IZB2_RHOP2</name>
<comment type="similarity">
    <text evidence="1">Belongs to the leucine-binding protein family.</text>
</comment>
<keyword evidence="2" id="KW-0732">Signal</keyword>
<evidence type="ECO:0000256" key="1">
    <source>
        <dbReference type="ARBA" id="ARBA00010062"/>
    </source>
</evidence>
<dbReference type="Gene3D" id="3.40.50.2300">
    <property type="match status" value="2"/>
</dbReference>
<dbReference type="HOGENOM" id="CLU_027128_7_0_5"/>
<evidence type="ECO:0000256" key="2">
    <source>
        <dbReference type="ARBA" id="ARBA00022729"/>
    </source>
</evidence>
<reference evidence="4 5" key="1">
    <citation type="submission" date="2006-01" db="EMBL/GenBank/DDBJ databases">
        <title>Complete sequence of Rhodopseudomonas palustris HaA2.</title>
        <authorList>
            <consortium name="US DOE Joint Genome Institute"/>
            <person name="Copeland A."/>
            <person name="Lucas S."/>
            <person name="Lapidus A."/>
            <person name="Barry K."/>
            <person name="Detter J.C."/>
            <person name="Glavina T."/>
            <person name="Hammon N."/>
            <person name="Israni S."/>
            <person name="Pitluck S."/>
            <person name="Chain P."/>
            <person name="Malfatti S."/>
            <person name="Shin M."/>
            <person name="Vergez L."/>
            <person name="Schmutz J."/>
            <person name="Larimer F."/>
            <person name="Land M."/>
            <person name="Hauser L."/>
            <person name="Pelletier D.A."/>
            <person name="Kyrpides N."/>
            <person name="Anderson I."/>
            <person name="Oda Y."/>
            <person name="Harwood C.S."/>
            <person name="Richardson P."/>
        </authorList>
    </citation>
    <scope>NUCLEOTIDE SEQUENCE [LARGE SCALE GENOMIC DNA]</scope>
    <source>
        <strain evidence="4 5">HaA2</strain>
    </source>
</reference>
<dbReference type="PANTHER" id="PTHR47235">
    <property type="entry name" value="BLR6548 PROTEIN"/>
    <property type="match status" value="1"/>
</dbReference>
<accession>Q2IZB2</accession>
<evidence type="ECO:0000313" key="5">
    <source>
        <dbReference type="Proteomes" id="UP000008809"/>
    </source>
</evidence>
<sequence>MGLGARSGIYRADSAAPRGPMRDPIMLSDAFRCTRWTALLTVLFAVVAASPALSQKRYDPGASDTAIRIGNLMPYSGPASAYAIVGRIEQAYFRMINDQGGINGRRIEFISYDDAYSPAKAVEQTRRLVESDEVLLVFSAMGTPSNTAIQKYLNAKGVPQLFAASGATRFGDPKGFPWTMGWQPPYQVEGRVYAKYILASRPEARIAVLYQNDDLGRDLLKGLKDGLGDHATQIVAEESYEVAEPSADNHIARLKASGADAFVSITTPKFAAQSIRTAAEMQWRPLYLQALVSASIGAVLRPAGLDHAQGLISAAYNKDAADPQWTDDPGMKRFHAFLDTYAPDVNRGDNSVIYGYGAAQCLVEVLRRAGDTLTRANVMREAASLEGYAPDTLLPGITITTAANDFHPIEQLRLMRFEGDHWRLFRPVIDADLRN</sequence>
<dbReference type="Proteomes" id="UP000008809">
    <property type="component" value="Chromosome"/>
</dbReference>
<dbReference type="KEGG" id="rpb:RPB_1740"/>
<dbReference type="SUPFAM" id="SSF53822">
    <property type="entry name" value="Periplasmic binding protein-like I"/>
    <property type="match status" value="1"/>
</dbReference>
<dbReference type="Pfam" id="PF13458">
    <property type="entry name" value="Peripla_BP_6"/>
    <property type="match status" value="1"/>
</dbReference>
<dbReference type="EMBL" id="CP000250">
    <property type="protein sequence ID" value="ABD06448.1"/>
    <property type="molecule type" value="Genomic_DNA"/>
</dbReference>
<feature type="domain" description="Leucine-binding protein" evidence="3">
    <location>
        <begin position="67"/>
        <end position="418"/>
    </location>
</feature>
<dbReference type="CDD" id="cd06343">
    <property type="entry name" value="PBP1_ABC_ligand_binding-like"/>
    <property type="match status" value="1"/>
</dbReference>
<proteinExistence type="inferred from homology"/>
<organism evidence="4 5">
    <name type="scientific">Rhodopseudomonas palustris (strain HaA2)</name>
    <dbReference type="NCBI Taxonomy" id="316058"/>
    <lineage>
        <taxon>Bacteria</taxon>
        <taxon>Pseudomonadati</taxon>
        <taxon>Pseudomonadota</taxon>
        <taxon>Alphaproteobacteria</taxon>
        <taxon>Hyphomicrobiales</taxon>
        <taxon>Nitrobacteraceae</taxon>
        <taxon>Rhodopseudomonas</taxon>
    </lineage>
</organism>
<dbReference type="InterPro" id="IPR028081">
    <property type="entry name" value="Leu-bd"/>
</dbReference>
<dbReference type="AlphaFoldDB" id="Q2IZB2"/>
<protein>
    <submittedName>
        <fullName evidence="4">Extracellular ligand-binding receptor</fullName>
    </submittedName>
</protein>
<dbReference type="STRING" id="316058.RPB_1740"/>
<gene>
    <name evidence="4" type="ordered locus">RPB_1740</name>
</gene>